<dbReference type="Proteomes" id="UP000241421">
    <property type="component" value="Unassembled WGS sequence"/>
</dbReference>
<dbReference type="RefSeq" id="WP_106756010.1">
    <property type="nucleotide sequence ID" value="NZ_PXWF02000042.1"/>
</dbReference>
<comment type="caution">
    <text evidence="1">The sequence shown here is derived from an EMBL/GenBank/DDBJ whole genome shotgun (WGS) entry which is preliminary data.</text>
</comment>
<protein>
    <submittedName>
        <fullName evidence="1">Addiction module antitoxin RelB</fullName>
    </submittedName>
</protein>
<dbReference type="AlphaFoldDB" id="A0A2U2I5W2"/>
<sequence length="76" mass="8473">MNDQVKELAERGLALPTEDRSRLVDLLLESLQESPTNEVEAAWAVEIERRLAAYDRGEMASVAGEEVFAKARSLAR</sequence>
<proteinExistence type="predicted"/>
<accession>A0A2U2I5W2</accession>
<dbReference type="InterPro" id="IPR013406">
    <property type="entry name" value="CHP02574_addiction_mod"/>
</dbReference>
<evidence type="ECO:0000313" key="1">
    <source>
        <dbReference type="EMBL" id="PWF55154.1"/>
    </source>
</evidence>
<keyword evidence="2" id="KW-1185">Reference proteome</keyword>
<dbReference type="NCBIfam" id="TIGR02574">
    <property type="entry name" value="stabl_TIGR02574"/>
    <property type="match status" value="1"/>
</dbReference>
<dbReference type="OrthoDB" id="8912983at2"/>
<dbReference type="Pfam" id="PF09720">
    <property type="entry name" value="Unstab_antitox"/>
    <property type="match status" value="1"/>
</dbReference>
<dbReference type="EMBL" id="PXWF02000042">
    <property type="protein sequence ID" value="PWF55154.1"/>
    <property type="molecule type" value="Genomic_DNA"/>
</dbReference>
<gene>
    <name evidence="1" type="ORF">C7C56_002960</name>
</gene>
<reference evidence="1 2" key="1">
    <citation type="submission" date="2018-04" db="EMBL/GenBank/DDBJ databases">
        <title>Massilia violaceinigra sp. nov., a novel purple-pigmented bacterium isolated from Tianshan glacier, Xinjiang, China.</title>
        <authorList>
            <person name="Wang H."/>
        </authorList>
    </citation>
    <scope>NUCLEOTIDE SEQUENCE [LARGE SCALE GENOMIC DNA]</scope>
    <source>
        <strain evidence="1 2">B448-2</strain>
    </source>
</reference>
<organism evidence="1 2">
    <name type="scientific">Massilia glaciei</name>
    <dbReference type="NCBI Taxonomy" id="1524097"/>
    <lineage>
        <taxon>Bacteria</taxon>
        <taxon>Pseudomonadati</taxon>
        <taxon>Pseudomonadota</taxon>
        <taxon>Betaproteobacteria</taxon>
        <taxon>Burkholderiales</taxon>
        <taxon>Oxalobacteraceae</taxon>
        <taxon>Telluria group</taxon>
        <taxon>Massilia</taxon>
    </lineage>
</organism>
<evidence type="ECO:0000313" key="2">
    <source>
        <dbReference type="Proteomes" id="UP000241421"/>
    </source>
</evidence>
<name>A0A2U2I5W2_9BURK</name>